<dbReference type="Pfam" id="PF01476">
    <property type="entry name" value="LysM"/>
    <property type="match status" value="3"/>
</dbReference>
<protein>
    <recommendedName>
        <fullName evidence="3">lysozyme</fullName>
        <ecNumber evidence="3">3.2.1.17</ecNumber>
    </recommendedName>
</protein>
<dbReference type="SUPFAM" id="SSF54106">
    <property type="entry name" value="LysM domain"/>
    <property type="match status" value="3"/>
</dbReference>
<evidence type="ECO:0000313" key="8">
    <source>
        <dbReference type="Proteomes" id="UP001158726"/>
    </source>
</evidence>
<dbReference type="PROSITE" id="PS51782">
    <property type="entry name" value="LYSM"/>
    <property type="match status" value="3"/>
</dbReference>
<feature type="domain" description="LysM" evidence="6">
    <location>
        <begin position="280"/>
        <end position="324"/>
    </location>
</feature>
<dbReference type="PROSITE" id="PS51904">
    <property type="entry name" value="GLYCOSYL_HYDROL_F25_2"/>
    <property type="match status" value="1"/>
</dbReference>
<feature type="domain" description="LysM" evidence="6">
    <location>
        <begin position="224"/>
        <end position="268"/>
    </location>
</feature>
<dbReference type="InterPro" id="IPR018077">
    <property type="entry name" value="Glyco_hydro_fam25_subgr"/>
</dbReference>
<dbReference type="SMART" id="SM00641">
    <property type="entry name" value="Glyco_25"/>
    <property type="match status" value="1"/>
</dbReference>
<dbReference type="InterPro" id="IPR018392">
    <property type="entry name" value="LysM"/>
</dbReference>
<comment type="catalytic activity">
    <reaction evidence="1">
        <text>Hydrolysis of (1-&gt;4)-beta-linkages between N-acetylmuramic acid and N-acetyl-D-glucosamine residues in a peptidoglycan and between N-acetyl-D-glucosamine residues in chitodextrins.</text>
        <dbReference type="EC" id="3.2.1.17"/>
    </reaction>
</comment>
<keyword evidence="5" id="KW-0326">Glycosidase</keyword>
<dbReference type="PANTHER" id="PTHR33734">
    <property type="entry name" value="LYSM DOMAIN-CONTAINING GPI-ANCHORED PROTEIN 2"/>
    <property type="match status" value="1"/>
</dbReference>
<reference evidence="7" key="1">
    <citation type="submission" date="2022-07" db="EMBL/GenBank/DDBJ databases">
        <authorList>
            <person name="Nishijima S."/>
        </authorList>
    </citation>
    <scope>NUCLEOTIDE SEQUENCE</scope>
    <source>
        <strain evidence="7">3465_136698</strain>
    </source>
</reference>
<evidence type="ECO:0000259" key="6">
    <source>
        <dbReference type="PROSITE" id="PS51782"/>
    </source>
</evidence>
<evidence type="ECO:0000256" key="5">
    <source>
        <dbReference type="ARBA" id="ARBA00023295"/>
    </source>
</evidence>
<dbReference type="InterPro" id="IPR017853">
    <property type="entry name" value="GH"/>
</dbReference>
<dbReference type="InterPro" id="IPR036779">
    <property type="entry name" value="LysM_dom_sf"/>
</dbReference>
<dbReference type="Gene3D" id="3.10.350.10">
    <property type="entry name" value="LysM domain"/>
    <property type="match status" value="3"/>
</dbReference>
<dbReference type="GO" id="GO:0016787">
    <property type="term" value="F:hydrolase activity"/>
    <property type="evidence" value="ECO:0007669"/>
    <property type="project" value="UniProtKB-KW"/>
</dbReference>
<dbReference type="Proteomes" id="UP001158726">
    <property type="component" value="Segment"/>
</dbReference>
<dbReference type="Pfam" id="PF01183">
    <property type="entry name" value="Glyco_hydro_25"/>
    <property type="match status" value="1"/>
</dbReference>
<evidence type="ECO:0000256" key="1">
    <source>
        <dbReference type="ARBA" id="ARBA00000632"/>
    </source>
</evidence>
<dbReference type="SUPFAM" id="SSF51445">
    <property type="entry name" value="(Trans)glycosidases"/>
    <property type="match status" value="1"/>
</dbReference>
<name>A0ABY5TS26_9VIRU</name>
<evidence type="ECO:0000256" key="3">
    <source>
        <dbReference type="ARBA" id="ARBA00012732"/>
    </source>
</evidence>
<proteinExistence type="inferred from homology"/>
<dbReference type="CDD" id="cd00118">
    <property type="entry name" value="LysM"/>
    <property type="match status" value="3"/>
</dbReference>
<keyword evidence="8" id="KW-1185">Reference proteome</keyword>
<dbReference type="InterPro" id="IPR002053">
    <property type="entry name" value="Glyco_hydro_25"/>
</dbReference>
<accession>A0ABY5TS26</accession>
<comment type="similarity">
    <text evidence="2">Belongs to the glycosyl hydrolase 25 family.</text>
</comment>
<evidence type="ECO:0000313" key="7">
    <source>
        <dbReference type="EMBL" id="UVX66862.1"/>
    </source>
</evidence>
<organism evidence="7 8">
    <name type="scientific">Bacteriophage sp</name>
    <dbReference type="NCBI Taxonomy" id="38018"/>
    <lineage>
        <taxon>Viruses</taxon>
    </lineage>
</organism>
<dbReference type="EC" id="3.2.1.17" evidence="3"/>
<keyword evidence="4 7" id="KW-0378">Hydrolase</keyword>
<evidence type="ECO:0000256" key="2">
    <source>
        <dbReference type="ARBA" id="ARBA00010646"/>
    </source>
</evidence>
<dbReference type="EMBL" id="OP072641">
    <property type="protein sequence ID" value="UVX66862.1"/>
    <property type="molecule type" value="Genomic_DNA"/>
</dbReference>
<evidence type="ECO:0000256" key="4">
    <source>
        <dbReference type="ARBA" id="ARBA00022801"/>
    </source>
</evidence>
<dbReference type="Gene3D" id="3.20.20.80">
    <property type="entry name" value="Glycosidases"/>
    <property type="match status" value="1"/>
</dbReference>
<feature type="domain" description="LysM" evidence="6">
    <location>
        <begin position="334"/>
        <end position="378"/>
    </location>
</feature>
<sequence>MALNGIDISNWQAGIDLSAVPCDFVISKATEGCWYVSADCARQVEQALSLGKCVGVYHYANGGDAVSEADYFVNNCANWVGKVVWCLDWEAQGNGLFGSGASAQQWIRSFCDRVHERTGSQPIVYVQASMLNDVQNIGDRGLWVAQYANMNATGYQDTPWNEGAYGCAIRQYSSNGRLPGYSGGLDLDKFYGDVDAWNAYKAGHSSVTNVPTPSAPAPSTPASGTYTVRSGDTLSGIASMYGTSWQVLAQINNLSDPNLIYPGQVLKINGSANTVQSGSGTYTVQSGDTLSGIAAKYGTSWQTLQQLNGIADPNLIYPGQVLKLPGGAPSPSVTTYTIQPGDTLSGIAAQYGTSVSNLVALNGIANPDVIYAGQTIRIK</sequence>
<dbReference type="SMART" id="SM00257">
    <property type="entry name" value="LysM"/>
    <property type="match status" value="3"/>
</dbReference>
<dbReference type="PANTHER" id="PTHR33734:SF22">
    <property type="entry name" value="MEMBRANE-BOUND LYTIC MUREIN TRANSGLYCOSYLASE D"/>
    <property type="match status" value="1"/>
</dbReference>